<evidence type="ECO:0000256" key="3">
    <source>
        <dbReference type="ARBA" id="ARBA00022448"/>
    </source>
</evidence>
<dbReference type="PANTHER" id="PTHR33376">
    <property type="match status" value="1"/>
</dbReference>
<keyword evidence="3" id="KW-0813">Transport</keyword>
<dbReference type="Pfam" id="PF03480">
    <property type="entry name" value="DctP"/>
    <property type="match status" value="1"/>
</dbReference>
<proteinExistence type="inferred from homology"/>
<dbReference type="InterPro" id="IPR018389">
    <property type="entry name" value="DctP_fam"/>
</dbReference>
<evidence type="ECO:0000313" key="6">
    <source>
        <dbReference type="EMBL" id="MBB5720808.1"/>
    </source>
</evidence>
<accession>A0A7W9BHS9</accession>
<keyword evidence="4" id="KW-0732">Signal</keyword>
<evidence type="ECO:0000256" key="5">
    <source>
        <dbReference type="ARBA" id="ARBA00022764"/>
    </source>
</evidence>
<name>A0A7W9BHS9_9RHOB</name>
<comment type="subcellular location">
    <subcellularLocation>
        <location evidence="1">Periplasm</location>
    </subcellularLocation>
</comment>
<dbReference type="GO" id="GO:0042597">
    <property type="term" value="C:periplasmic space"/>
    <property type="evidence" value="ECO:0007669"/>
    <property type="project" value="UniProtKB-SubCell"/>
</dbReference>
<dbReference type="GO" id="GO:0055085">
    <property type="term" value="P:transmembrane transport"/>
    <property type="evidence" value="ECO:0007669"/>
    <property type="project" value="InterPro"/>
</dbReference>
<dbReference type="RefSeq" id="WP_183524768.1">
    <property type="nucleotide sequence ID" value="NZ_JACIJM010000001.1"/>
</dbReference>
<reference evidence="6 7" key="1">
    <citation type="submission" date="2020-08" db="EMBL/GenBank/DDBJ databases">
        <title>Genomic Encyclopedia of Type Strains, Phase IV (KMG-IV): sequencing the most valuable type-strain genomes for metagenomic binning, comparative biology and taxonomic classification.</title>
        <authorList>
            <person name="Goeker M."/>
        </authorList>
    </citation>
    <scope>NUCLEOTIDE SEQUENCE [LARGE SCALE GENOMIC DNA]</scope>
    <source>
        <strain evidence="6 7">DSM 101064</strain>
    </source>
</reference>
<comment type="similarity">
    <text evidence="2">Belongs to the bacterial solute-binding protein 7 family.</text>
</comment>
<dbReference type="NCBIfam" id="NF037995">
    <property type="entry name" value="TRAP_S1"/>
    <property type="match status" value="1"/>
</dbReference>
<dbReference type="EMBL" id="JACIJM010000001">
    <property type="protein sequence ID" value="MBB5720808.1"/>
    <property type="molecule type" value="Genomic_DNA"/>
</dbReference>
<sequence length="313" mass="33784">MADPIKISLGGYQGPNSVHTYGVEAFCAAMRRLAGDAVEISFHPDITDTGRNAADLLGLTEGGTFDGCYFSSSYLAPRVSALTLFDLHFAVPDKAKAFALLDGEAGKMLADEVTAHTGFITLGYWDNGLRHMTTADRPLYTPADCDGLSLRILPNDNHNQIFQSLGFHPRVIDVKEVTAAVNNGDVDAQENPLTNTYNMGLSKSQRVVTLSGHLMGISLVLFNREKFASWPDHIRAWITQAVDEATTAQRARAQADEAQSKAAMLNDGVQMVELTRAQRLAFKAAVQPAVSRIASDISPALLKLFNVETGAAS</sequence>
<comment type="caution">
    <text evidence="6">The sequence shown here is derived from an EMBL/GenBank/DDBJ whole genome shotgun (WGS) entry which is preliminary data.</text>
</comment>
<dbReference type="AlphaFoldDB" id="A0A7W9BHS9"/>
<protein>
    <submittedName>
        <fullName evidence="6">C4-dicarboxylate-binding protein DctP</fullName>
    </submittedName>
</protein>
<evidence type="ECO:0000256" key="1">
    <source>
        <dbReference type="ARBA" id="ARBA00004418"/>
    </source>
</evidence>
<keyword evidence="5" id="KW-0574">Periplasm</keyword>
<dbReference type="PANTHER" id="PTHR33376:SF7">
    <property type="entry name" value="C4-DICARBOXYLATE-BINDING PROTEIN DCTB"/>
    <property type="match status" value="1"/>
</dbReference>
<organism evidence="6 7">
    <name type="scientific">Yoonia ponticola</name>
    <dbReference type="NCBI Taxonomy" id="1524255"/>
    <lineage>
        <taxon>Bacteria</taxon>
        <taxon>Pseudomonadati</taxon>
        <taxon>Pseudomonadota</taxon>
        <taxon>Alphaproteobacteria</taxon>
        <taxon>Rhodobacterales</taxon>
        <taxon>Paracoccaceae</taxon>
        <taxon>Yoonia</taxon>
    </lineage>
</organism>
<evidence type="ECO:0000256" key="4">
    <source>
        <dbReference type="ARBA" id="ARBA00022729"/>
    </source>
</evidence>
<dbReference type="CDD" id="cd13603">
    <property type="entry name" value="PBP2_TRAP_Siap_TeaA_like"/>
    <property type="match status" value="1"/>
</dbReference>
<evidence type="ECO:0000256" key="2">
    <source>
        <dbReference type="ARBA" id="ARBA00009023"/>
    </source>
</evidence>
<gene>
    <name evidence="6" type="ORF">FHS72_000412</name>
</gene>
<dbReference type="Gene3D" id="3.40.190.170">
    <property type="entry name" value="Bacterial extracellular solute-binding protein, family 7"/>
    <property type="match status" value="1"/>
</dbReference>
<keyword evidence="7" id="KW-1185">Reference proteome</keyword>
<evidence type="ECO:0000313" key="7">
    <source>
        <dbReference type="Proteomes" id="UP000535415"/>
    </source>
</evidence>
<dbReference type="Proteomes" id="UP000535415">
    <property type="component" value="Unassembled WGS sequence"/>
</dbReference>
<dbReference type="InterPro" id="IPR038404">
    <property type="entry name" value="TRAP_DctP_sf"/>
</dbReference>